<feature type="non-terminal residue" evidence="1">
    <location>
        <position position="97"/>
    </location>
</feature>
<dbReference type="EMBL" id="JALJOV010000518">
    <property type="protein sequence ID" value="KAK9863085.1"/>
    <property type="molecule type" value="Genomic_DNA"/>
</dbReference>
<name>A0AAW1T1F5_9CHLO</name>
<dbReference type="AlphaFoldDB" id="A0AAW1T1F5"/>
<gene>
    <name evidence="1" type="ORF">WJX84_001574</name>
</gene>
<comment type="caution">
    <text evidence="1">The sequence shown here is derived from an EMBL/GenBank/DDBJ whole genome shotgun (WGS) entry which is preliminary data.</text>
</comment>
<keyword evidence="2" id="KW-1185">Reference proteome</keyword>
<sequence>MKLPSLRVKLHSAMQLKQSQISVAGGPASRWWVLQEGVPMRGKAAQDLAANVRQLSRVACQGVDPKAFWHALGFTIAHELIRQGRTFSLIQADHAIE</sequence>
<protein>
    <submittedName>
        <fullName evidence="1">Uncharacterized protein</fullName>
    </submittedName>
</protein>
<accession>A0AAW1T1F5</accession>
<evidence type="ECO:0000313" key="2">
    <source>
        <dbReference type="Proteomes" id="UP001485043"/>
    </source>
</evidence>
<organism evidence="1 2">
    <name type="scientific">Apatococcus fuscideae</name>
    <dbReference type="NCBI Taxonomy" id="2026836"/>
    <lineage>
        <taxon>Eukaryota</taxon>
        <taxon>Viridiplantae</taxon>
        <taxon>Chlorophyta</taxon>
        <taxon>core chlorophytes</taxon>
        <taxon>Trebouxiophyceae</taxon>
        <taxon>Chlorellales</taxon>
        <taxon>Chlorellaceae</taxon>
        <taxon>Apatococcus</taxon>
    </lineage>
</organism>
<evidence type="ECO:0000313" key="1">
    <source>
        <dbReference type="EMBL" id="KAK9863085.1"/>
    </source>
</evidence>
<proteinExistence type="predicted"/>
<dbReference type="Proteomes" id="UP001485043">
    <property type="component" value="Unassembled WGS sequence"/>
</dbReference>
<reference evidence="1 2" key="1">
    <citation type="journal article" date="2024" name="Nat. Commun.">
        <title>Phylogenomics reveals the evolutionary origins of lichenization in chlorophyte algae.</title>
        <authorList>
            <person name="Puginier C."/>
            <person name="Libourel C."/>
            <person name="Otte J."/>
            <person name="Skaloud P."/>
            <person name="Haon M."/>
            <person name="Grisel S."/>
            <person name="Petersen M."/>
            <person name="Berrin J.G."/>
            <person name="Delaux P.M."/>
            <person name="Dal Grande F."/>
            <person name="Keller J."/>
        </authorList>
    </citation>
    <scope>NUCLEOTIDE SEQUENCE [LARGE SCALE GENOMIC DNA]</scope>
    <source>
        <strain evidence="1 2">SAG 2523</strain>
    </source>
</reference>